<dbReference type="Proteomes" id="UP000501003">
    <property type="component" value="Chromosome"/>
</dbReference>
<dbReference type="GO" id="GO:0016491">
    <property type="term" value="F:oxidoreductase activity"/>
    <property type="evidence" value="ECO:0007669"/>
    <property type="project" value="UniProtKB-KW"/>
</dbReference>
<evidence type="ECO:0000313" key="6">
    <source>
        <dbReference type="Proteomes" id="UP000501003"/>
    </source>
</evidence>
<dbReference type="CDD" id="cd02136">
    <property type="entry name" value="PnbA_NfnB-like"/>
    <property type="match status" value="1"/>
</dbReference>
<keyword evidence="2" id="KW-0288">FMN</keyword>
<dbReference type="AlphaFoldDB" id="A0A7D4PQ79"/>
<dbReference type="EMBL" id="CP054056">
    <property type="protein sequence ID" value="QKJ24721.1"/>
    <property type="molecule type" value="Genomic_DNA"/>
</dbReference>
<dbReference type="PANTHER" id="PTHR23026">
    <property type="entry name" value="NADPH NITROREDUCTASE"/>
    <property type="match status" value="1"/>
</dbReference>
<evidence type="ECO:0000313" key="5">
    <source>
        <dbReference type="EMBL" id="QKJ24721.1"/>
    </source>
</evidence>
<evidence type="ECO:0000259" key="4">
    <source>
        <dbReference type="Pfam" id="PF00881"/>
    </source>
</evidence>
<keyword evidence="3" id="KW-0560">Oxidoreductase</keyword>
<dbReference type="InterPro" id="IPR029479">
    <property type="entry name" value="Nitroreductase"/>
</dbReference>
<accession>A0A7D4PQ79</accession>
<protein>
    <submittedName>
        <fullName evidence="5">Nitroreductase</fullName>
    </submittedName>
</protein>
<gene>
    <name evidence="5" type="ORF">HRU87_00465</name>
</gene>
<keyword evidence="6" id="KW-1185">Reference proteome</keyword>
<dbReference type="SUPFAM" id="SSF55469">
    <property type="entry name" value="FMN-dependent nitroreductase-like"/>
    <property type="match status" value="1"/>
</dbReference>
<dbReference type="InterPro" id="IPR000415">
    <property type="entry name" value="Nitroreductase-like"/>
</dbReference>
<sequence length="247" mass="27597">MPENLTAEQWRSFVASRRTTRDFLPTPVPQELIDQLLTDAMTAPSWSNTRPYLVAVASGQARDRISTELLNRWDSAAKALAGGLWGKIKIFITRYGLPQSDYKVNRKYPAELKPRSARVGAELYGLLGIARDDHEARRAQWGRNYEFFGAPVSLFIFTHRGLGEYSVSDAGLMMQNLMLSAHAHGLGTCAQGATALWAKPIRDEFNIPKDYNLLCGIALGYPSDDKVNTFKADRLPIEKIKLLPKNA</sequence>
<dbReference type="RefSeq" id="WP_173493020.1">
    <property type="nucleotide sequence ID" value="NZ_CP054056.1"/>
</dbReference>
<organism evidence="5 6">
    <name type="scientific">Aquiluna borgnonia</name>
    <dbReference type="NCBI Taxonomy" id="2499157"/>
    <lineage>
        <taxon>Bacteria</taxon>
        <taxon>Bacillati</taxon>
        <taxon>Actinomycetota</taxon>
        <taxon>Actinomycetes</taxon>
        <taxon>Micrococcales</taxon>
        <taxon>Microbacteriaceae</taxon>
        <taxon>Luna cluster</taxon>
        <taxon>Luna-1 subcluster</taxon>
        <taxon>Aquiluna</taxon>
    </lineage>
</organism>
<proteinExistence type="predicted"/>
<reference evidence="5 6" key="1">
    <citation type="submission" date="2020-05" db="EMBL/GenBank/DDBJ databases">
        <title>Aquirufa sp. strain 15G-AUS-rot a new Aquirufa species.</title>
        <authorList>
            <person name="Pitt A."/>
            <person name="Hahn M.W."/>
        </authorList>
    </citation>
    <scope>NUCLEOTIDE SEQUENCE [LARGE SCALE GENOMIC DNA]</scope>
    <source>
        <strain evidence="5 6">15G-AUS-rot</strain>
    </source>
</reference>
<dbReference type="KEGG" id="aqg:HRU87_00465"/>
<dbReference type="InterPro" id="IPR050627">
    <property type="entry name" value="Nitroreductase/BluB"/>
</dbReference>
<evidence type="ECO:0000256" key="2">
    <source>
        <dbReference type="ARBA" id="ARBA00022643"/>
    </source>
</evidence>
<dbReference type="PANTHER" id="PTHR23026:SF90">
    <property type="entry name" value="IODOTYROSINE DEIODINASE 1"/>
    <property type="match status" value="1"/>
</dbReference>
<evidence type="ECO:0000256" key="1">
    <source>
        <dbReference type="ARBA" id="ARBA00022630"/>
    </source>
</evidence>
<feature type="domain" description="Nitroreductase" evidence="4">
    <location>
        <begin position="14"/>
        <end position="221"/>
    </location>
</feature>
<keyword evidence="1" id="KW-0285">Flavoprotein</keyword>
<dbReference type="Pfam" id="PF00881">
    <property type="entry name" value="Nitroreductase"/>
    <property type="match status" value="1"/>
</dbReference>
<dbReference type="Gene3D" id="3.40.109.10">
    <property type="entry name" value="NADH Oxidase"/>
    <property type="match status" value="1"/>
</dbReference>
<name>A0A7D4PQ79_9MICO</name>
<evidence type="ECO:0000256" key="3">
    <source>
        <dbReference type="ARBA" id="ARBA00023002"/>
    </source>
</evidence>